<comment type="caution">
    <text evidence="1">The sequence shown here is derived from an EMBL/GenBank/DDBJ whole genome shotgun (WGS) entry which is preliminary data.</text>
</comment>
<evidence type="ECO:0000313" key="1">
    <source>
        <dbReference type="EMBL" id="MFB9623046.1"/>
    </source>
</evidence>
<protein>
    <submittedName>
        <fullName evidence="1">Uncharacterized protein</fullName>
    </submittedName>
</protein>
<name>A0ABV5RUF1_9ACTN</name>
<accession>A0ABV5RUF1</accession>
<gene>
    <name evidence="1" type="ORF">ACFFSA_08125</name>
</gene>
<dbReference type="EMBL" id="JBHMBW010000004">
    <property type="protein sequence ID" value="MFB9623046.1"/>
    <property type="molecule type" value="Genomic_DNA"/>
</dbReference>
<organism evidence="1 2">
    <name type="scientific">Nonomuraea helvata</name>
    <dbReference type="NCBI Taxonomy" id="37484"/>
    <lineage>
        <taxon>Bacteria</taxon>
        <taxon>Bacillati</taxon>
        <taxon>Actinomycetota</taxon>
        <taxon>Actinomycetes</taxon>
        <taxon>Streptosporangiales</taxon>
        <taxon>Streptosporangiaceae</taxon>
        <taxon>Nonomuraea</taxon>
    </lineage>
</organism>
<dbReference type="Proteomes" id="UP001589532">
    <property type="component" value="Unassembled WGS sequence"/>
</dbReference>
<reference evidence="1 2" key="1">
    <citation type="submission" date="2024-09" db="EMBL/GenBank/DDBJ databases">
        <authorList>
            <person name="Sun Q."/>
            <person name="Mori K."/>
        </authorList>
    </citation>
    <scope>NUCLEOTIDE SEQUENCE [LARGE SCALE GENOMIC DNA]</scope>
    <source>
        <strain evidence="1 2">JCM 3143</strain>
    </source>
</reference>
<evidence type="ECO:0000313" key="2">
    <source>
        <dbReference type="Proteomes" id="UP001589532"/>
    </source>
</evidence>
<proteinExistence type="predicted"/>
<dbReference type="RefSeq" id="WP_345002419.1">
    <property type="nucleotide sequence ID" value="NZ_BAAAXV010000011.1"/>
</dbReference>
<keyword evidence="2" id="KW-1185">Reference proteome</keyword>
<sequence>MTLDQIQGSFVDASQRRQKYGVLAKADDAALAVAVASRSLIFWSVSAMLVTEGVGMKRIVQRAGERLVGMVLPKVEAGACVPEHGVCCKRGYRYNCYGICTERVSTC</sequence>